<feature type="transmembrane region" description="Helical" evidence="6">
    <location>
        <begin position="382"/>
        <end position="406"/>
    </location>
</feature>
<evidence type="ECO:0000256" key="5">
    <source>
        <dbReference type="SAM" id="MobiDB-lite"/>
    </source>
</evidence>
<dbReference type="InterPro" id="IPR000832">
    <property type="entry name" value="GPCR_2_secretin-like"/>
</dbReference>
<keyword evidence="2 6" id="KW-0812">Transmembrane</keyword>
<name>A0ABM1N0C8_NICVS</name>
<dbReference type="Pfam" id="PF00002">
    <property type="entry name" value="7tm_2"/>
    <property type="match status" value="1"/>
</dbReference>
<dbReference type="RefSeq" id="XP_017780278.1">
    <property type="nucleotide sequence ID" value="XM_017924789.1"/>
</dbReference>
<dbReference type="PANTHER" id="PTHR47154">
    <property type="entry name" value="G-PROTEIN COUPLED RECEPTOR MTH-RELATED"/>
    <property type="match status" value="1"/>
</dbReference>
<protein>
    <submittedName>
        <fullName evidence="10">G-protein coupled receptor Mth2-like isoform X2</fullName>
    </submittedName>
</protein>
<dbReference type="Gene3D" id="1.20.1070.10">
    <property type="entry name" value="Rhodopsin 7-helix transmembrane proteins"/>
    <property type="match status" value="1"/>
</dbReference>
<evidence type="ECO:0000256" key="2">
    <source>
        <dbReference type="ARBA" id="ARBA00022692"/>
    </source>
</evidence>
<keyword evidence="4 6" id="KW-0472">Membrane</keyword>
<feature type="transmembrane region" description="Helical" evidence="6">
    <location>
        <begin position="537"/>
        <end position="553"/>
    </location>
</feature>
<dbReference type="InterPro" id="IPR017981">
    <property type="entry name" value="GPCR_2-like_7TM"/>
</dbReference>
<proteinExistence type="predicted"/>
<feature type="transmembrane region" description="Helical" evidence="6">
    <location>
        <begin position="324"/>
        <end position="343"/>
    </location>
</feature>
<sequence>MRAARREMSSVRFIFAAILLSLTECAIYDNSRLKAPKCCPQFESLKETNGNFTCEPFLQNNQIVSTYINFADCVGKCVDFTTNGTLVTFDCNERKVQEESDYIQFPKCCSYGHDYNSENHGCDKSTKPLKTHFELLKVSMSQCPIHTHAIVDYITDEDKIDYQTDYSIRFNRSQYFQKDSYCLDFTTNGKAVVRSCEKVEDVCSIYKENGIQCIRKCCVDGEFYLGPRCKAAPSYKFVPAYTGIHKKYALIQSPKTKKILLDDEEILNIDSHGSIKSISDKNVIFLDVSKPSYCFETLGDKRTLVFKYVVHDHSQDINFRINSIFLGISCVFLSLTIIGFIILPNLMNKFGFLILCYCLITLAGFLSMEISINVNVKEICVLMGFIIMFTFLGSFTWLNIICFDMYMAFGTMKLIKVGNKRRDRKRFIFYNLYGWGVPTVLTLITYVIYKTDCVPDPIKPVIGRGTCFFQHTRKNGYDHLLYFVLPLTILIVCNAVLFLKTIIYYFKVKTEINTMNDNYATDKEKRFKLFNADREKMIMLMKLFLVMGISWMFEVVSDVISFKSNSVLQVIEIIWDSFNSLQGLFIFCIFMVKAKTWEALKKKFCPAFGRRRSEHSSATLGTTLYSSSEDPRSIRLMSREKSIEKD</sequence>
<evidence type="ECO:0000256" key="3">
    <source>
        <dbReference type="ARBA" id="ARBA00022989"/>
    </source>
</evidence>
<evidence type="ECO:0000256" key="1">
    <source>
        <dbReference type="ARBA" id="ARBA00004141"/>
    </source>
</evidence>
<feature type="transmembrane region" description="Helical" evidence="6">
    <location>
        <begin position="427"/>
        <end position="449"/>
    </location>
</feature>
<feature type="chain" id="PRO_5046765161" evidence="7">
    <location>
        <begin position="26"/>
        <end position="646"/>
    </location>
</feature>
<dbReference type="PROSITE" id="PS50261">
    <property type="entry name" value="G_PROTEIN_RECEP_F2_4"/>
    <property type="match status" value="1"/>
</dbReference>
<feature type="region of interest" description="Disordered" evidence="5">
    <location>
        <begin position="622"/>
        <end position="646"/>
    </location>
</feature>
<feature type="transmembrane region" description="Helical" evidence="6">
    <location>
        <begin position="480"/>
        <end position="506"/>
    </location>
</feature>
<feature type="transmembrane region" description="Helical" evidence="6">
    <location>
        <begin position="573"/>
        <end position="592"/>
    </location>
</feature>
<comment type="subcellular location">
    <subcellularLocation>
        <location evidence="1">Membrane</location>
        <topology evidence="1">Multi-pass membrane protein</topology>
    </subcellularLocation>
</comment>
<accession>A0ABM1N0C8</accession>
<feature type="compositionally biased region" description="Basic and acidic residues" evidence="5">
    <location>
        <begin position="629"/>
        <end position="646"/>
    </location>
</feature>
<keyword evidence="3 6" id="KW-1133">Transmembrane helix</keyword>
<keyword evidence="9" id="KW-1185">Reference proteome</keyword>
<evidence type="ECO:0000256" key="7">
    <source>
        <dbReference type="SAM" id="SignalP"/>
    </source>
</evidence>
<dbReference type="CDD" id="cd15039">
    <property type="entry name" value="7tmB3_Methuselah-like"/>
    <property type="match status" value="1"/>
</dbReference>
<feature type="domain" description="G-protein coupled receptors family 2 profile 2" evidence="8">
    <location>
        <begin position="318"/>
        <end position="594"/>
    </location>
</feature>
<evidence type="ECO:0000313" key="9">
    <source>
        <dbReference type="Proteomes" id="UP000695000"/>
    </source>
</evidence>
<dbReference type="GeneID" id="108565362"/>
<gene>
    <name evidence="10" type="primary">LOC108565362</name>
</gene>
<dbReference type="SUPFAM" id="SSF81321">
    <property type="entry name" value="Family A G protein-coupled receptor-like"/>
    <property type="match status" value="1"/>
</dbReference>
<evidence type="ECO:0000256" key="6">
    <source>
        <dbReference type="SAM" id="Phobius"/>
    </source>
</evidence>
<dbReference type="InterPro" id="IPR051384">
    <property type="entry name" value="Mth_GPCR"/>
</dbReference>
<keyword evidence="7" id="KW-0732">Signal</keyword>
<evidence type="ECO:0000259" key="8">
    <source>
        <dbReference type="PROSITE" id="PS50261"/>
    </source>
</evidence>
<reference evidence="10" key="1">
    <citation type="submission" date="2025-08" db="UniProtKB">
        <authorList>
            <consortium name="RefSeq"/>
        </authorList>
    </citation>
    <scope>IDENTIFICATION</scope>
    <source>
        <tissue evidence="10">Whole Larva</tissue>
    </source>
</reference>
<evidence type="ECO:0000256" key="4">
    <source>
        <dbReference type="ARBA" id="ARBA00023136"/>
    </source>
</evidence>
<organism evidence="9 10">
    <name type="scientific">Nicrophorus vespilloides</name>
    <name type="common">Boreal carrion beetle</name>
    <dbReference type="NCBI Taxonomy" id="110193"/>
    <lineage>
        <taxon>Eukaryota</taxon>
        <taxon>Metazoa</taxon>
        <taxon>Ecdysozoa</taxon>
        <taxon>Arthropoda</taxon>
        <taxon>Hexapoda</taxon>
        <taxon>Insecta</taxon>
        <taxon>Pterygota</taxon>
        <taxon>Neoptera</taxon>
        <taxon>Endopterygota</taxon>
        <taxon>Coleoptera</taxon>
        <taxon>Polyphaga</taxon>
        <taxon>Staphyliniformia</taxon>
        <taxon>Silphidae</taxon>
        <taxon>Nicrophorinae</taxon>
        <taxon>Nicrophorus</taxon>
    </lineage>
</organism>
<evidence type="ECO:0000313" key="10">
    <source>
        <dbReference type="RefSeq" id="XP_017780278.1"/>
    </source>
</evidence>
<dbReference type="Proteomes" id="UP000695000">
    <property type="component" value="Unplaced"/>
</dbReference>
<feature type="signal peptide" evidence="7">
    <location>
        <begin position="1"/>
        <end position="25"/>
    </location>
</feature>
<dbReference type="PANTHER" id="PTHR47154:SF2">
    <property type="entry name" value="G-PROTEIN COUPLED RECEPTOR MTH-RELATED"/>
    <property type="match status" value="1"/>
</dbReference>
<feature type="transmembrane region" description="Helical" evidence="6">
    <location>
        <begin position="350"/>
        <end position="370"/>
    </location>
</feature>